<feature type="domain" description="Amidohydrolase-related" evidence="2">
    <location>
        <begin position="345"/>
        <end position="403"/>
    </location>
</feature>
<feature type="signal peptide" evidence="1">
    <location>
        <begin position="1"/>
        <end position="29"/>
    </location>
</feature>
<reference evidence="3 4" key="1">
    <citation type="submission" date="2019-06" db="EMBL/GenBank/DDBJ databases">
        <title>Genomic Encyclopedia of Type Strains, Phase IV (KMG-V): Genome sequencing to study the core and pangenomes of soil and plant-associated prokaryotes.</title>
        <authorList>
            <person name="Whitman W."/>
        </authorList>
    </citation>
    <scope>NUCLEOTIDE SEQUENCE [LARGE SCALE GENOMIC DNA]</scope>
    <source>
        <strain evidence="3 4">BR 11880</strain>
    </source>
</reference>
<dbReference type="InterPro" id="IPR032466">
    <property type="entry name" value="Metal_Hydrolase"/>
</dbReference>
<evidence type="ECO:0000256" key="1">
    <source>
        <dbReference type="SAM" id="SignalP"/>
    </source>
</evidence>
<dbReference type="InterPro" id="IPR051781">
    <property type="entry name" value="Metallo-dep_Hydrolase"/>
</dbReference>
<comment type="caution">
    <text evidence="3">The sequence shown here is derived from an EMBL/GenBank/DDBJ whole genome shotgun (WGS) entry which is preliminary data.</text>
</comment>
<gene>
    <name evidence="3" type="ORF">FBZ89_10825</name>
</gene>
<keyword evidence="3" id="KW-0378">Hydrolase</keyword>
<dbReference type="Gene3D" id="2.30.40.10">
    <property type="entry name" value="Urease, subunit C, domain 1"/>
    <property type="match status" value="1"/>
</dbReference>
<feature type="chain" id="PRO_5021907683" evidence="1">
    <location>
        <begin position="30"/>
        <end position="440"/>
    </location>
</feature>
<dbReference type="Pfam" id="PF01979">
    <property type="entry name" value="Amidohydro_1"/>
    <property type="match status" value="1"/>
</dbReference>
<organism evidence="3 4">
    <name type="scientific">Nitrospirillum amazonense</name>
    <dbReference type="NCBI Taxonomy" id="28077"/>
    <lineage>
        <taxon>Bacteria</taxon>
        <taxon>Pseudomonadati</taxon>
        <taxon>Pseudomonadota</taxon>
        <taxon>Alphaproteobacteria</taxon>
        <taxon>Rhodospirillales</taxon>
        <taxon>Azospirillaceae</taxon>
        <taxon>Nitrospirillum</taxon>
    </lineage>
</organism>
<dbReference type="EMBL" id="VITN01000008">
    <property type="protein sequence ID" value="TWB18970.1"/>
    <property type="molecule type" value="Genomic_DNA"/>
</dbReference>
<dbReference type="PANTHER" id="PTHR43135:SF3">
    <property type="entry name" value="ALPHA-D-RIBOSE 1-METHYLPHOSPHONATE 5-TRIPHOSPHATE DIPHOSPHATASE"/>
    <property type="match status" value="1"/>
</dbReference>
<dbReference type="PANTHER" id="PTHR43135">
    <property type="entry name" value="ALPHA-D-RIBOSE 1-METHYLPHOSPHONATE 5-TRIPHOSPHATE DIPHOSPHATASE"/>
    <property type="match status" value="1"/>
</dbReference>
<sequence length="440" mass="45780">MSRRHTSMGHTLMAAASSLVLLAAGAAGAETVAITNARIETMGPAGEIPSGTILIRDGRIQAVGASVAIPADARRVDAKGHIVTPGLVASDTSLGAGEVEGEASSNDFAGATADMSASFDVSLGINPASMLVPVARVGGVTRALVTPELSGRGEKKGEKLFAGQAAVVDMSGGTDSITKRRAVLVVDVGTEAMVHLGGSHGGVLQLLETSLEEAASYAANRGGYEHGAHRPYRQSKEDLEALLPVIQGKLPLLVGVHRVADIRRTLELGKRLKLKLILDGVEEGWMMAPEIAASGVPVVVDPLANLPRDFESLNARLENAAILQAAGATVVIKGPYVGHYARQVRYNAGNAVAYGMPWPAALAAITATPAKVFGFNDRAGSIEPGRDADLVVWSGDPLEILSVAEHVFVRGTEAPLTSRAQDLAHRYQTLDAALPPAYRN</sequence>
<accession>A0A560FBL7</accession>
<dbReference type="Gene3D" id="3.20.20.140">
    <property type="entry name" value="Metal-dependent hydrolases"/>
    <property type="match status" value="1"/>
</dbReference>
<dbReference type="GO" id="GO:0016810">
    <property type="term" value="F:hydrolase activity, acting on carbon-nitrogen (but not peptide) bonds"/>
    <property type="evidence" value="ECO:0007669"/>
    <property type="project" value="InterPro"/>
</dbReference>
<dbReference type="AlphaFoldDB" id="A0A560FBL7"/>
<name>A0A560FBL7_9PROT</name>
<dbReference type="SUPFAM" id="SSF51338">
    <property type="entry name" value="Composite domain of metallo-dependent hydrolases"/>
    <property type="match status" value="1"/>
</dbReference>
<proteinExistence type="predicted"/>
<keyword evidence="1" id="KW-0732">Signal</keyword>
<evidence type="ECO:0000313" key="3">
    <source>
        <dbReference type="EMBL" id="TWB18970.1"/>
    </source>
</evidence>
<dbReference type="InterPro" id="IPR011059">
    <property type="entry name" value="Metal-dep_hydrolase_composite"/>
</dbReference>
<dbReference type="RefSeq" id="WP_246172204.1">
    <property type="nucleotide sequence ID" value="NZ_VITN01000008.1"/>
</dbReference>
<dbReference type="Proteomes" id="UP000319859">
    <property type="component" value="Unassembled WGS sequence"/>
</dbReference>
<dbReference type="InterPro" id="IPR006680">
    <property type="entry name" value="Amidohydro-rel"/>
</dbReference>
<protein>
    <submittedName>
        <fullName evidence="3">Imidazolonepropionase-like amidohydrolase</fullName>
    </submittedName>
</protein>
<evidence type="ECO:0000259" key="2">
    <source>
        <dbReference type="Pfam" id="PF01979"/>
    </source>
</evidence>
<evidence type="ECO:0000313" key="4">
    <source>
        <dbReference type="Proteomes" id="UP000319859"/>
    </source>
</evidence>
<dbReference type="SUPFAM" id="SSF51556">
    <property type="entry name" value="Metallo-dependent hydrolases"/>
    <property type="match status" value="1"/>
</dbReference>